<protein>
    <submittedName>
        <fullName evidence="3">Helix-turn-helix</fullName>
    </submittedName>
</protein>
<evidence type="ECO:0000313" key="4">
    <source>
        <dbReference type="Proteomes" id="UP000183255"/>
    </source>
</evidence>
<name>A0A1G8RM71_9CLOT</name>
<evidence type="ECO:0000313" key="3">
    <source>
        <dbReference type="EMBL" id="SDJ18087.1"/>
    </source>
</evidence>
<reference evidence="3 4" key="1">
    <citation type="submission" date="2016-10" db="EMBL/GenBank/DDBJ databases">
        <authorList>
            <person name="de Groot N.N."/>
        </authorList>
    </citation>
    <scope>NUCLEOTIDE SEQUENCE [LARGE SCALE GENOMIC DNA]</scope>
    <source>
        <strain evidence="3 4">CGMCC 1.5058</strain>
    </source>
</reference>
<proteinExistence type="predicted"/>
<dbReference type="AlphaFoldDB" id="A0A1G8RM71"/>
<keyword evidence="1" id="KW-0238">DNA-binding</keyword>
<dbReference type="Proteomes" id="UP000183255">
    <property type="component" value="Unassembled WGS sequence"/>
</dbReference>
<dbReference type="PANTHER" id="PTHR46558">
    <property type="entry name" value="TRACRIPTIONAL REGULATORY PROTEIN-RELATED-RELATED"/>
    <property type="match status" value="1"/>
</dbReference>
<evidence type="ECO:0000259" key="2">
    <source>
        <dbReference type="PROSITE" id="PS50943"/>
    </source>
</evidence>
<dbReference type="GO" id="GO:0003677">
    <property type="term" value="F:DNA binding"/>
    <property type="evidence" value="ECO:0007669"/>
    <property type="project" value="UniProtKB-KW"/>
</dbReference>
<dbReference type="InterPro" id="IPR001387">
    <property type="entry name" value="Cro/C1-type_HTH"/>
</dbReference>
<dbReference type="EMBL" id="FNDZ01000009">
    <property type="protein sequence ID" value="SDJ18087.1"/>
    <property type="molecule type" value="Genomic_DNA"/>
</dbReference>
<dbReference type="Pfam" id="PF01381">
    <property type="entry name" value="HTH_3"/>
    <property type="match status" value="1"/>
</dbReference>
<feature type="domain" description="HTH cro/C1-type" evidence="2">
    <location>
        <begin position="7"/>
        <end position="61"/>
    </location>
</feature>
<dbReference type="PROSITE" id="PS50943">
    <property type="entry name" value="HTH_CROC1"/>
    <property type="match status" value="1"/>
</dbReference>
<accession>A0A1G8RM71</accession>
<dbReference type="InterPro" id="IPR010982">
    <property type="entry name" value="Lambda_DNA-bd_dom_sf"/>
</dbReference>
<dbReference type="Gene3D" id="1.10.260.40">
    <property type="entry name" value="lambda repressor-like DNA-binding domains"/>
    <property type="match status" value="1"/>
</dbReference>
<dbReference type="CDD" id="cd00093">
    <property type="entry name" value="HTH_XRE"/>
    <property type="match status" value="1"/>
</dbReference>
<dbReference type="RefSeq" id="WP_051651697.1">
    <property type="nucleotide sequence ID" value="NZ_FNDZ01000009.1"/>
</dbReference>
<organism evidence="3 4">
    <name type="scientific">Proteiniclasticum ruminis</name>
    <dbReference type="NCBI Taxonomy" id="398199"/>
    <lineage>
        <taxon>Bacteria</taxon>
        <taxon>Bacillati</taxon>
        <taxon>Bacillota</taxon>
        <taxon>Clostridia</taxon>
        <taxon>Eubacteriales</taxon>
        <taxon>Clostridiaceae</taxon>
        <taxon>Proteiniclasticum</taxon>
    </lineage>
</organism>
<dbReference type="SMART" id="SM00530">
    <property type="entry name" value="HTH_XRE"/>
    <property type="match status" value="1"/>
</dbReference>
<dbReference type="SUPFAM" id="SSF47413">
    <property type="entry name" value="lambda repressor-like DNA-binding domains"/>
    <property type="match status" value="1"/>
</dbReference>
<dbReference type="PANTHER" id="PTHR46558:SF4">
    <property type="entry name" value="DNA-BIDING PHAGE PROTEIN"/>
    <property type="match status" value="1"/>
</dbReference>
<evidence type="ECO:0000256" key="1">
    <source>
        <dbReference type="ARBA" id="ARBA00023125"/>
    </source>
</evidence>
<gene>
    <name evidence="3" type="ORF">SAMN05421804_10920</name>
</gene>
<sequence>MNIGQKLKDARKNAGLSQEQLAEKLCVSRQAITKWESGKGIPDVENLQNISKLFGVSIDSLLDDSEAFPSGIIKESINLEDYPKEGKFKSKYDAVVKAKYPDAHSIMPLIRKKKLSTVEKALDFLIQPGIYHVADSINDMSAYYLVEKGSKQYLVNVTKDFIESRELARHFTGRGQTIGNNYFTKALYADLVEKK</sequence>